<feature type="chain" id="PRO_5016959302" description="Dienelactone hydrolase" evidence="4">
    <location>
        <begin position="20"/>
        <end position="286"/>
    </location>
</feature>
<organism evidence="5 6">
    <name type="scientific">Adhaeribacter pallidiroseus</name>
    <dbReference type="NCBI Taxonomy" id="2072847"/>
    <lineage>
        <taxon>Bacteria</taxon>
        <taxon>Pseudomonadati</taxon>
        <taxon>Bacteroidota</taxon>
        <taxon>Cytophagia</taxon>
        <taxon>Cytophagales</taxon>
        <taxon>Hymenobacteraceae</taxon>
        <taxon>Adhaeribacter</taxon>
    </lineage>
</organism>
<keyword evidence="3" id="KW-0443">Lipid metabolism</keyword>
<dbReference type="PIRSF" id="PIRSF031982">
    <property type="entry name" value="UCP031982_abhydr"/>
    <property type="match status" value="1"/>
</dbReference>
<evidence type="ECO:0000256" key="3">
    <source>
        <dbReference type="ARBA" id="ARBA00023098"/>
    </source>
</evidence>
<protein>
    <recommendedName>
        <fullName evidence="7">Dienelactone hydrolase</fullName>
    </recommendedName>
</protein>
<evidence type="ECO:0008006" key="7">
    <source>
        <dbReference type="Google" id="ProtNLM"/>
    </source>
</evidence>
<dbReference type="SUPFAM" id="SSF53474">
    <property type="entry name" value="alpha/beta-Hydrolases"/>
    <property type="match status" value="1"/>
</dbReference>
<evidence type="ECO:0000256" key="4">
    <source>
        <dbReference type="SAM" id="SignalP"/>
    </source>
</evidence>
<dbReference type="PANTHER" id="PTHR10272:SF0">
    <property type="entry name" value="PLATELET-ACTIVATING FACTOR ACETYLHYDROLASE"/>
    <property type="match status" value="1"/>
</dbReference>
<keyword evidence="2" id="KW-0442">Lipid degradation</keyword>
<accession>A0A369QCP3</accession>
<dbReference type="GO" id="GO:0016042">
    <property type="term" value="P:lipid catabolic process"/>
    <property type="evidence" value="ECO:0007669"/>
    <property type="project" value="UniProtKB-KW"/>
</dbReference>
<keyword evidence="1" id="KW-0378">Hydrolase</keyword>
<dbReference type="InterPro" id="IPR016986">
    <property type="entry name" value="UCP031982_abhydr"/>
</dbReference>
<proteinExistence type="predicted"/>
<evidence type="ECO:0000313" key="5">
    <source>
        <dbReference type="EMBL" id="RDC62110.1"/>
    </source>
</evidence>
<dbReference type="PANTHER" id="PTHR10272">
    <property type="entry name" value="PLATELET-ACTIVATING FACTOR ACETYLHYDROLASE"/>
    <property type="match status" value="1"/>
</dbReference>
<dbReference type="RefSeq" id="WP_115371598.1">
    <property type="nucleotide sequence ID" value="NZ_QASA01000001.1"/>
</dbReference>
<evidence type="ECO:0000313" key="6">
    <source>
        <dbReference type="Proteomes" id="UP000253919"/>
    </source>
</evidence>
<reference evidence="5 6" key="1">
    <citation type="submission" date="2018-04" db="EMBL/GenBank/DDBJ databases">
        <title>Adhaeribacter sp. HMF7616 genome sequencing and assembly.</title>
        <authorList>
            <person name="Kang H."/>
            <person name="Kang J."/>
            <person name="Cha I."/>
            <person name="Kim H."/>
            <person name="Joh K."/>
        </authorList>
    </citation>
    <scope>NUCLEOTIDE SEQUENCE [LARGE SCALE GENOMIC DNA]</scope>
    <source>
        <strain evidence="5 6">HMF7616</strain>
    </source>
</reference>
<feature type="signal peptide" evidence="4">
    <location>
        <begin position="1"/>
        <end position="19"/>
    </location>
</feature>
<sequence length="286" mass="31851">MQPALIILFLFLVPSATFASTNPEVPIGERTFTFHDPSRNRPVITEVWYPTPDTLRQTDKHFSPFTRRYTVRNGKLVAGKKPLILLSHGTGGGRLTLEWFAQALVQNGFIVAAVDHWGNTYDNKIPLEFLKPWERPLDISFALSGLIRDPEFGKIIDPQKIGAAGYSYGGYTVIALAGAILDYKTLVTFYKTTGHKELEIPELPGLANHLDDNALLTAKKHLPSLKDNRIKAYFAIAPALGAGFTTKKQFQAVNQPVYLVVMQSDSMAPVQTNARHYHQLLVGSKY</sequence>
<dbReference type="Proteomes" id="UP000253919">
    <property type="component" value="Unassembled WGS sequence"/>
</dbReference>
<evidence type="ECO:0000256" key="1">
    <source>
        <dbReference type="ARBA" id="ARBA00022801"/>
    </source>
</evidence>
<gene>
    <name evidence="5" type="ORF">AHMF7616_00701</name>
</gene>
<dbReference type="Gene3D" id="3.40.50.1820">
    <property type="entry name" value="alpha/beta hydrolase"/>
    <property type="match status" value="1"/>
</dbReference>
<keyword evidence="6" id="KW-1185">Reference proteome</keyword>
<dbReference type="Pfam" id="PF03403">
    <property type="entry name" value="PAF-AH_p_II"/>
    <property type="match status" value="1"/>
</dbReference>
<evidence type="ECO:0000256" key="2">
    <source>
        <dbReference type="ARBA" id="ARBA00022963"/>
    </source>
</evidence>
<dbReference type="AlphaFoldDB" id="A0A369QCP3"/>
<dbReference type="GO" id="GO:0003847">
    <property type="term" value="F:1-alkyl-2-acetylglycerophosphocholine esterase activity"/>
    <property type="evidence" value="ECO:0007669"/>
    <property type="project" value="TreeGrafter"/>
</dbReference>
<name>A0A369QCP3_9BACT</name>
<dbReference type="OrthoDB" id="9814760at2"/>
<comment type="caution">
    <text evidence="5">The sequence shown here is derived from an EMBL/GenBank/DDBJ whole genome shotgun (WGS) entry which is preliminary data.</text>
</comment>
<keyword evidence="4" id="KW-0732">Signal</keyword>
<dbReference type="EMBL" id="QASA01000001">
    <property type="protein sequence ID" value="RDC62110.1"/>
    <property type="molecule type" value="Genomic_DNA"/>
</dbReference>
<dbReference type="InterPro" id="IPR029058">
    <property type="entry name" value="AB_hydrolase_fold"/>
</dbReference>